<keyword evidence="6 9" id="KW-0472">Membrane</keyword>
<dbReference type="InterPro" id="IPR000276">
    <property type="entry name" value="GPCR_Rhodpsn"/>
</dbReference>
<protein>
    <recommendedName>
        <fullName evidence="10">G-protein coupled receptors family 1 profile domain-containing protein</fullName>
    </recommendedName>
</protein>
<sequence>METWFWILGLVLSFLAITGNGFVIFLVCSRRYLHTKTNSFIVSLAVADFCVGLSIIPSLFVCDVTKTCDWPQAFPSWKDVVRWLFSYLSVLNLCSLVLDRYIAILKPFKYITFMTRSRVIQVITSCWIASFTLVALKTALRLCCETPLTSIVAVVVLMISMEIFPCVLQILCFVSMLIHVWKQDRSARTLGRISFKTRNEKSAVIMMGIVIGVFVACYGIYLRCSLVVLSDTNASCKDEQYKVPVLVLNSAINPLSYAFFKRDIKKEFKRLIIGYLYGRRNLRTKTNAFIVSLAVADFCVGLSVVPSLFACDVTNTCYWPKVFPSWKDVVRWLFSYLSVLNLCSLVLDRYIAIVKPFKYITFMTRSRVIQVITACWIASFTLVAFKTALRLCCETPLTSIVAVVVLMIFMEIVPCVLQVLCFASMLLHVWKHDRSTRTLAKQLRFNHRVSFKTHHEKSAVIMMGIVIGVFVVCYGIYLRCSLLVVFDTNASCKDEQYKIPVLVLNSAINPLSYAFFKRDIKKEFKRLISQVV</sequence>
<dbReference type="SUPFAM" id="SSF81321">
    <property type="entry name" value="Family A G protein-coupled receptor-like"/>
    <property type="match status" value="2"/>
</dbReference>
<dbReference type="Proteomes" id="UP001159405">
    <property type="component" value="Unassembled WGS sequence"/>
</dbReference>
<dbReference type="EMBL" id="CALNXK010000272">
    <property type="protein sequence ID" value="CAH3180250.1"/>
    <property type="molecule type" value="Genomic_DNA"/>
</dbReference>
<keyword evidence="12" id="KW-1185">Reference proteome</keyword>
<feature type="transmembrane region" description="Helical" evidence="9">
    <location>
        <begin position="241"/>
        <end position="260"/>
    </location>
</feature>
<feature type="transmembrane region" description="Helical" evidence="9">
    <location>
        <begin position="40"/>
        <end position="60"/>
    </location>
</feature>
<keyword evidence="4 9" id="KW-1133">Transmembrane helix</keyword>
<accession>A0ABN8RQ43</accession>
<keyword evidence="7" id="KW-0675">Receptor</keyword>
<feature type="transmembrane region" description="Helical" evidence="9">
    <location>
        <begin position="288"/>
        <end position="309"/>
    </location>
</feature>
<dbReference type="PANTHER" id="PTHR24249:SF372">
    <property type="entry name" value="G-PROTEIN COUPLED RECEPTORS FAMILY 1 PROFILE DOMAIN-CONTAINING PROTEIN"/>
    <property type="match status" value="1"/>
</dbReference>
<reference evidence="11 12" key="1">
    <citation type="submission" date="2022-05" db="EMBL/GenBank/DDBJ databases">
        <authorList>
            <consortium name="Genoscope - CEA"/>
            <person name="William W."/>
        </authorList>
    </citation>
    <scope>NUCLEOTIDE SEQUENCE [LARGE SCALE GENOMIC DNA]</scope>
</reference>
<proteinExistence type="predicted"/>
<feature type="transmembrane region" description="Helical" evidence="9">
    <location>
        <begin position="6"/>
        <end position="28"/>
    </location>
</feature>
<evidence type="ECO:0000256" key="7">
    <source>
        <dbReference type="ARBA" id="ARBA00023170"/>
    </source>
</evidence>
<evidence type="ECO:0000256" key="8">
    <source>
        <dbReference type="ARBA" id="ARBA00023224"/>
    </source>
</evidence>
<keyword evidence="5" id="KW-0297">G-protein coupled receptor</keyword>
<dbReference type="Gene3D" id="1.20.1070.10">
    <property type="entry name" value="Rhodopsin 7-helix transmembrane proteins"/>
    <property type="match status" value="2"/>
</dbReference>
<evidence type="ECO:0000313" key="12">
    <source>
        <dbReference type="Proteomes" id="UP001159405"/>
    </source>
</evidence>
<feature type="transmembrane region" description="Helical" evidence="9">
    <location>
        <begin position="148"/>
        <end position="181"/>
    </location>
</feature>
<evidence type="ECO:0000256" key="6">
    <source>
        <dbReference type="ARBA" id="ARBA00023136"/>
    </source>
</evidence>
<feature type="domain" description="G-protein coupled receptors family 1 profile" evidence="10">
    <location>
        <begin position="19"/>
        <end position="257"/>
    </location>
</feature>
<dbReference type="PROSITE" id="PS50262">
    <property type="entry name" value="G_PROTEIN_RECEP_F1_2"/>
    <property type="match status" value="2"/>
</dbReference>
<feature type="transmembrane region" description="Helical" evidence="9">
    <location>
        <begin position="119"/>
        <end position="136"/>
    </location>
</feature>
<evidence type="ECO:0000256" key="9">
    <source>
        <dbReference type="SAM" id="Phobius"/>
    </source>
</evidence>
<comment type="subcellular location">
    <subcellularLocation>
        <location evidence="1">Cell membrane</location>
        <topology evidence="1">Multi-pass membrane protein</topology>
    </subcellularLocation>
</comment>
<evidence type="ECO:0000256" key="3">
    <source>
        <dbReference type="ARBA" id="ARBA00022692"/>
    </source>
</evidence>
<feature type="transmembrane region" description="Helical" evidence="9">
    <location>
        <begin position="80"/>
        <end position="98"/>
    </location>
</feature>
<dbReference type="Pfam" id="PF00001">
    <property type="entry name" value="7tm_1"/>
    <property type="match status" value="2"/>
</dbReference>
<organism evidence="11 12">
    <name type="scientific">Porites lobata</name>
    <dbReference type="NCBI Taxonomy" id="104759"/>
    <lineage>
        <taxon>Eukaryota</taxon>
        <taxon>Metazoa</taxon>
        <taxon>Cnidaria</taxon>
        <taxon>Anthozoa</taxon>
        <taxon>Hexacorallia</taxon>
        <taxon>Scleractinia</taxon>
        <taxon>Fungiina</taxon>
        <taxon>Poritidae</taxon>
        <taxon>Porites</taxon>
    </lineage>
</organism>
<evidence type="ECO:0000256" key="5">
    <source>
        <dbReference type="ARBA" id="ARBA00023040"/>
    </source>
</evidence>
<feature type="transmembrane region" description="Helical" evidence="9">
    <location>
        <begin position="400"/>
        <end position="427"/>
    </location>
</feature>
<dbReference type="InterPro" id="IPR050569">
    <property type="entry name" value="TAAR"/>
</dbReference>
<evidence type="ECO:0000256" key="4">
    <source>
        <dbReference type="ARBA" id="ARBA00022989"/>
    </source>
</evidence>
<feature type="transmembrane region" description="Helical" evidence="9">
    <location>
        <begin position="458"/>
        <end position="477"/>
    </location>
</feature>
<evidence type="ECO:0000256" key="2">
    <source>
        <dbReference type="ARBA" id="ARBA00022475"/>
    </source>
</evidence>
<dbReference type="PANTHER" id="PTHR24249">
    <property type="entry name" value="HISTAMINE RECEPTOR-RELATED G-PROTEIN COUPLED RECEPTOR"/>
    <property type="match status" value="1"/>
</dbReference>
<keyword evidence="2" id="KW-1003">Cell membrane</keyword>
<evidence type="ECO:0000256" key="1">
    <source>
        <dbReference type="ARBA" id="ARBA00004651"/>
    </source>
</evidence>
<keyword evidence="3 9" id="KW-0812">Transmembrane</keyword>
<gene>
    <name evidence="11" type="ORF">PLOB_00023213</name>
</gene>
<feature type="transmembrane region" description="Helical" evidence="9">
    <location>
        <begin position="202"/>
        <end position="221"/>
    </location>
</feature>
<feature type="domain" description="G-protein coupled receptors family 1 profile" evidence="10">
    <location>
        <begin position="268"/>
        <end position="513"/>
    </location>
</feature>
<dbReference type="InterPro" id="IPR017452">
    <property type="entry name" value="GPCR_Rhodpsn_7TM"/>
</dbReference>
<feature type="transmembrane region" description="Helical" evidence="9">
    <location>
        <begin position="329"/>
        <end position="347"/>
    </location>
</feature>
<feature type="transmembrane region" description="Helical" evidence="9">
    <location>
        <begin position="368"/>
        <end position="388"/>
    </location>
</feature>
<keyword evidence="8" id="KW-0807">Transducer</keyword>
<evidence type="ECO:0000259" key="10">
    <source>
        <dbReference type="PROSITE" id="PS50262"/>
    </source>
</evidence>
<feature type="transmembrane region" description="Helical" evidence="9">
    <location>
        <begin position="497"/>
        <end position="516"/>
    </location>
</feature>
<comment type="caution">
    <text evidence="11">The sequence shown here is derived from an EMBL/GenBank/DDBJ whole genome shotgun (WGS) entry which is preliminary data.</text>
</comment>
<dbReference type="PRINTS" id="PR00237">
    <property type="entry name" value="GPCRRHODOPSN"/>
</dbReference>
<name>A0ABN8RQ43_9CNID</name>
<evidence type="ECO:0000313" key="11">
    <source>
        <dbReference type="EMBL" id="CAH3180250.1"/>
    </source>
</evidence>
<dbReference type="CDD" id="cd00637">
    <property type="entry name" value="7tm_classA_rhodopsin-like"/>
    <property type="match status" value="2"/>
</dbReference>